<feature type="domain" description="Methyltransferase" evidence="1">
    <location>
        <begin position="74"/>
        <end position="157"/>
    </location>
</feature>
<dbReference type="STRING" id="517418.Ctha_0441"/>
<protein>
    <submittedName>
        <fullName evidence="2">Methyltransferase type 11</fullName>
    </submittedName>
</protein>
<dbReference type="CDD" id="cd02440">
    <property type="entry name" value="AdoMet_MTases"/>
    <property type="match status" value="1"/>
</dbReference>
<dbReference type="EMBL" id="CP001100">
    <property type="protein sequence ID" value="ACF12912.1"/>
    <property type="molecule type" value="Genomic_DNA"/>
</dbReference>
<organism evidence="2 3">
    <name type="scientific">Chloroherpeton thalassium (strain ATCC 35110 / GB-78)</name>
    <dbReference type="NCBI Taxonomy" id="517418"/>
    <lineage>
        <taxon>Bacteria</taxon>
        <taxon>Pseudomonadati</taxon>
        <taxon>Chlorobiota</taxon>
        <taxon>Chlorobiia</taxon>
        <taxon>Chlorobiales</taxon>
        <taxon>Chloroherpetonaceae</taxon>
        <taxon>Chloroherpeton</taxon>
    </lineage>
</organism>
<keyword evidence="2" id="KW-0489">Methyltransferase</keyword>
<dbReference type="eggNOG" id="COG2226">
    <property type="taxonomic scope" value="Bacteria"/>
</dbReference>
<gene>
    <name evidence="2" type="ordered locus">Ctha_0441</name>
</gene>
<sequence length="292" mass="33398">MEMNFRTPEFWKHAWAEYLVDNAQGKAFSNQNIWNLVAGGYRKNESDLQKRQSADETMLRGFLEKGVLNEGIRILDVGCGPGTYAIPFAKLGAEVVAIDVSSAMIERLRKETPPELAGKISSIVADWHDIDLRARGLMHAFDFVFARMTPATTEPEQFEKLNLASKKWVYSASWAGARHDTPMDELWRELTGARRERSNSHFFYAMNFLMSSGFFPEVQFHQIQWEKNEPIEQAFAFYSAFFANAITPKPDDLDEQIRAFLKSIEENGEIRGLKKGAIVEMLWDVSVAPMWL</sequence>
<dbReference type="Proteomes" id="UP000001208">
    <property type="component" value="Chromosome"/>
</dbReference>
<keyword evidence="3" id="KW-1185">Reference proteome</keyword>
<dbReference type="SUPFAM" id="SSF53335">
    <property type="entry name" value="S-adenosyl-L-methionine-dependent methyltransferases"/>
    <property type="match status" value="1"/>
</dbReference>
<evidence type="ECO:0000313" key="3">
    <source>
        <dbReference type="Proteomes" id="UP000001208"/>
    </source>
</evidence>
<evidence type="ECO:0000313" key="2">
    <source>
        <dbReference type="EMBL" id="ACF12912.1"/>
    </source>
</evidence>
<accession>B3QUK6</accession>
<dbReference type="Gene3D" id="3.40.50.150">
    <property type="entry name" value="Vaccinia Virus protein VP39"/>
    <property type="match status" value="1"/>
</dbReference>
<dbReference type="KEGG" id="cts:Ctha_0441"/>
<dbReference type="InterPro" id="IPR029063">
    <property type="entry name" value="SAM-dependent_MTases_sf"/>
</dbReference>
<evidence type="ECO:0000259" key="1">
    <source>
        <dbReference type="Pfam" id="PF13649"/>
    </source>
</evidence>
<dbReference type="GO" id="GO:0008168">
    <property type="term" value="F:methyltransferase activity"/>
    <property type="evidence" value="ECO:0007669"/>
    <property type="project" value="UniProtKB-KW"/>
</dbReference>
<dbReference type="InterPro" id="IPR041698">
    <property type="entry name" value="Methyltransf_25"/>
</dbReference>
<reference evidence="2 3" key="1">
    <citation type="submission" date="2008-06" db="EMBL/GenBank/DDBJ databases">
        <title>Complete sequence of Chloroherpeton thalassium ATCC 35110.</title>
        <authorList>
            <consortium name="US DOE Joint Genome Institute"/>
            <person name="Lucas S."/>
            <person name="Copeland A."/>
            <person name="Lapidus A."/>
            <person name="Glavina del Rio T."/>
            <person name="Dalin E."/>
            <person name="Tice H."/>
            <person name="Bruce D."/>
            <person name="Goodwin L."/>
            <person name="Pitluck S."/>
            <person name="Schmutz J."/>
            <person name="Larimer F."/>
            <person name="Land M."/>
            <person name="Hauser L."/>
            <person name="Kyrpides N."/>
            <person name="Mikhailova N."/>
            <person name="Liu Z."/>
            <person name="Li T."/>
            <person name="Zhao F."/>
            <person name="Overmann J."/>
            <person name="Bryant D.A."/>
            <person name="Richardson P."/>
        </authorList>
    </citation>
    <scope>NUCLEOTIDE SEQUENCE [LARGE SCALE GENOMIC DNA]</scope>
    <source>
        <strain evidence="3">ATCC 35110 / GB-78</strain>
    </source>
</reference>
<keyword evidence="2" id="KW-0808">Transferase</keyword>
<dbReference type="HOGENOM" id="CLU_060275_2_0_10"/>
<name>B3QUK6_CHLT3</name>
<dbReference type="Pfam" id="PF13649">
    <property type="entry name" value="Methyltransf_25"/>
    <property type="match status" value="1"/>
</dbReference>
<proteinExistence type="predicted"/>
<dbReference type="RefSeq" id="WP_012498996.1">
    <property type="nucleotide sequence ID" value="NC_011026.1"/>
</dbReference>
<dbReference type="AlphaFoldDB" id="B3QUK6"/>
<dbReference type="OrthoDB" id="9789123at2"/>
<dbReference type="GO" id="GO:0032259">
    <property type="term" value="P:methylation"/>
    <property type="evidence" value="ECO:0007669"/>
    <property type="project" value="UniProtKB-KW"/>
</dbReference>